<evidence type="ECO:0000256" key="9">
    <source>
        <dbReference type="RuleBase" id="RU367109"/>
    </source>
</evidence>
<reference evidence="10 11" key="1">
    <citation type="submission" date="2022-03" db="EMBL/GenBank/DDBJ databases">
        <authorList>
            <person name="Macdonald S."/>
            <person name="Ahmed S."/>
            <person name="Newling K."/>
        </authorList>
    </citation>
    <scope>NUCLEOTIDE SEQUENCE [LARGE SCALE GENOMIC DNA]</scope>
</reference>
<evidence type="ECO:0000256" key="3">
    <source>
        <dbReference type="ARBA" id="ARBA00022525"/>
    </source>
</evidence>
<keyword evidence="3 9" id="KW-0964">Secreted</keyword>
<dbReference type="GO" id="GO:0005576">
    <property type="term" value="C:extracellular region"/>
    <property type="evidence" value="ECO:0007669"/>
    <property type="project" value="UniProtKB-SubCell"/>
</dbReference>
<evidence type="ECO:0000313" key="11">
    <source>
        <dbReference type="Proteomes" id="UP001642260"/>
    </source>
</evidence>
<gene>
    <name evidence="10" type="ORF">ERUC_LOCUS18079</name>
</gene>
<name>A0ABC8K1E9_ERUVS</name>
<evidence type="ECO:0000256" key="8">
    <source>
        <dbReference type="ARBA" id="ARBA00023157"/>
    </source>
</evidence>
<dbReference type="InterPro" id="IPR039641">
    <property type="entry name" value="LCR"/>
</dbReference>
<evidence type="ECO:0000256" key="4">
    <source>
        <dbReference type="ARBA" id="ARBA00022529"/>
    </source>
</evidence>
<comment type="subcellular location">
    <subcellularLocation>
        <location evidence="1 9">Secreted</location>
    </subcellularLocation>
</comment>
<organism evidence="10 11">
    <name type="scientific">Eruca vesicaria subsp. sativa</name>
    <name type="common">Garden rocket</name>
    <name type="synonym">Eruca sativa</name>
    <dbReference type="NCBI Taxonomy" id="29727"/>
    <lineage>
        <taxon>Eukaryota</taxon>
        <taxon>Viridiplantae</taxon>
        <taxon>Streptophyta</taxon>
        <taxon>Embryophyta</taxon>
        <taxon>Tracheophyta</taxon>
        <taxon>Spermatophyta</taxon>
        <taxon>Magnoliopsida</taxon>
        <taxon>eudicotyledons</taxon>
        <taxon>Gunneridae</taxon>
        <taxon>Pentapetalae</taxon>
        <taxon>rosids</taxon>
        <taxon>malvids</taxon>
        <taxon>Brassicales</taxon>
        <taxon>Brassicaceae</taxon>
        <taxon>Brassiceae</taxon>
        <taxon>Eruca</taxon>
    </lineage>
</organism>
<dbReference type="GO" id="GO:0031640">
    <property type="term" value="P:killing of cells of another organism"/>
    <property type="evidence" value="ECO:0007669"/>
    <property type="project" value="UniProtKB-UniRule"/>
</dbReference>
<evidence type="ECO:0000256" key="7">
    <source>
        <dbReference type="ARBA" id="ARBA00022821"/>
    </source>
</evidence>
<comment type="caution">
    <text evidence="10">The sequence shown here is derived from an EMBL/GenBank/DDBJ whole genome shotgun (WGS) entry which is preliminary data.</text>
</comment>
<dbReference type="PANTHER" id="PTHR36788:SF8">
    <property type="entry name" value="GENOME ASSEMBLY, CHROMOSOME: A06"/>
    <property type="match status" value="1"/>
</dbReference>
<evidence type="ECO:0000256" key="1">
    <source>
        <dbReference type="ARBA" id="ARBA00004613"/>
    </source>
</evidence>
<proteinExistence type="inferred from homology"/>
<keyword evidence="6 9" id="KW-0732">Signal</keyword>
<keyword evidence="7 9" id="KW-0611">Plant defense</keyword>
<sequence length="76" mass="8121">MAKATSSLVVALIFLVMFSLVEENMGCRVDYGSCKDMPNCQVFCQVKFGSAASGSCEGGYETGRCFCDFPGPCIGR</sequence>
<accession>A0ABC8K1E9</accession>
<feature type="signal peptide" evidence="9">
    <location>
        <begin position="1"/>
        <end position="23"/>
    </location>
</feature>
<dbReference type="GO" id="GO:0050832">
    <property type="term" value="P:defense response to fungus"/>
    <property type="evidence" value="ECO:0007669"/>
    <property type="project" value="UniProtKB-UniRule"/>
</dbReference>
<comment type="similarity">
    <text evidence="2 9">Belongs to the DEFL family.</text>
</comment>
<dbReference type="Proteomes" id="UP001642260">
    <property type="component" value="Unassembled WGS sequence"/>
</dbReference>
<feature type="chain" id="PRO_5044534296" description="Defensin-like protein" evidence="9">
    <location>
        <begin position="24"/>
        <end position="76"/>
    </location>
</feature>
<keyword evidence="5 9" id="KW-0295">Fungicide</keyword>
<dbReference type="AlphaFoldDB" id="A0ABC8K1E9"/>
<evidence type="ECO:0000256" key="2">
    <source>
        <dbReference type="ARBA" id="ARBA00006722"/>
    </source>
</evidence>
<dbReference type="EMBL" id="CAKOAT010167377">
    <property type="protein sequence ID" value="CAH8350734.1"/>
    <property type="molecule type" value="Genomic_DNA"/>
</dbReference>
<dbReference type="PANTHER" id="PTHR36788">
    <property type="entry name" value="DEFENSIN-LIKE PROTEIN 183"/>
    <property type="match status" value="1"/>
</dbReference>
<evidence type="ECO:0000256" key="5">
    <source>
        <dbReference type="ARBA" id="ARBA00022577"/>
    </source>
</evidence>
<protein>
    <recommendedName>
        <fullName evidence="9">Defensin-like protein</fullName>
    </recommendedName>
</protein>
<evidence type="ECO:0000256" key="6">
    <source>
        <dbReference type="ARBA" id="ARBA00022729"/>
    </source>
</evidence>
<keyword evidence="8" id="KW-1015">Disulfide bond</keyword>
<keyword evidence="11" id="KW-1185">Reference proteome</keyword>
<evidence type="ECO:0000313" key="10">
    <source>
        <dbReference type="EMBL" id="CAH8350734.1"/>
    </source>
</evidence>
<keyword evidence="4 9" id="KW-0929">Antimicrobial</keyword>